<dbReference type="PROSITE" id="PS50977">
    <property type="entry name" value="HTH_TETR_2"/>
    <property type="match status" value="1"/>
</dbReference>
<sequence length="184" mass="20292">MSRTRKITTDDILDAAERVVARLGAAALSIDAVAQEAGVSKSRVVYDHKSKSGLLEALIERQIGREQERQEAAIKAAAGTPHPELFGRIAGAERTLNEVDKAVAMAVCASMSGEQKVQEQIRDWIEADLKAMADGPRPKAALMAYLALGGFCNTEFFSFYRWDEAEKQEILEGIRKIYMSFPED</sequence>
<dbReference type="Pfam" id="PF00440">
    <property type="entry name" value="TetR_N"/>
    <property type="match status" value="1"/>
</dbReference>
<organism evidence="4 5">
    <name type="scientific">Gimibacter soli</name>
    <dbReference type="NCBI Taxonomy" id="3024400"/>
    <lineage>
        <taxon>Bacteria</taxon>
        <taxon>Pseudomonadati</taxon>
        <taxon>Pseudomonadota</taxon>
        <taxon>Alphaproteobacteria</taxon>
        <taxon>Kordiimonadales</taxon>
        <taxon>Temperatibacteraceae</taxon>
        <taxon>Gimibacter</taxon>
    </lineage>
</organism>
<feature type="domain" description="HTH tetR-type" evidence="3">
    <location>
        <begin position="6"/>
        <end position="66"/>
    </location>
</feature>
<dbReference type="EMBL" id="CP116805">
    <property type="protein sequence ID" value="WCL55214.1"/>
    <property type="molecule type" value="Genomic_DNA"/>
</dbReference>
<gene>
    <name evidence="4" type="ORF">PH603_05515</name>
</gene>
<evidence type="ECO:0000313" key="5">
    <source>
        <dbReference type="Proteomes" id="UP001217500"/>
    </source>
</evidence>
<evidence type="ECO:0000259" key="3">
    <source>
        <dbReference type="PROSITE" id="PS50977"/>
    </source>
</evidence>
<dbReference type="AlphaFoldDB" id="A0AAF0BLA0"/>
<dbReference type="KEGG" id="gso:PH603_05515"/>
<dbReference type="Proteomes" id="UP001217500">
    <property type="component" value="Chromosome"/>
</dbReference>
<feature type="DNA-binding region" description="H-T-H motif" evidence="2">
    <location>
        <begin position="29"/>
        <end position="48"/>
    </location>
</feature>
<keyword evidence="5" id="KW-1185">Reference proteome</keyword>
<dbReference type="InterPro" id="IPR009057">
    <property type="entry name" value="Homeodomain-like_sf"/>
</dbReference>
<accession>A0AAF0BLA0</accession>
<reference evidence="4" key="1">
    <citation type="submission" date="2023-01" db="EMBL/GenBank/DDBJ databases">
        <title>The genome sequence of Kordiimonadaceae bacterium 6D33.</title>
        <authorList>
            <person name="Liu Y."/>
        </authorList>
    </citation>
    <scope>NUCLEOTIDE SEQUENCE</scope>
    <source>
        <strain evidence="4">6D33</strain>
    </source>
</reference>
<protein>
    <submittedName>
        <fullName evidence="4">TetR/AcrR family transcriptional regulator</fullName>
    </submittedName>
</protein>
<dbReference type="InterPro" id="IPR001647">
    <property type="entry name" value="HTH_TetR"/>
</dbReference>
<evidence type="ECO:0000256" key="2">
    <source>
        <dbReference type="PROSITE-ProRule" id="PRU00335"/>
    </source>
</evidence>
<dbReference type="SUPFAM" id="SSF46689">
    <property type="entry name" value="Homeodomain-like"/>
    <property type="match status" value="1"/>
</dbReference>
<dbReference type="Gene3D" id="1.10.357.10">
    <property type="entry name" value="Tetracycline Repressor, domain 2"/>
    <property type="match status" value="1"/>
</dbReference>
<dbReference type="GO" id="GO:0003677">
    <property type="term" value="F:DNA binding"/>
    <property type="evidence" value="ECO:0007669"/>
    <property type="project" value="UniProtKB-UniRule"/>
</dbReference>
<dbReference type="RefSeq" id="WP_289504993.1">
    <property type="nucleotide sequence ID" value="NZ_CP116805.1"/>
</dbReference>
<name>A0AAF0BLA0_9PROT</name>
<keyword evidence="1 2" id="KW-0238">DNA-binding</keyword>
<evidence type="ECO:0000313" key="4">
    <source>
        <dbReference type="EMBL" id="WCL55214.1"/>
    </source>
</evidence>
<evidence type="ECO:0000256" key="1">
    <source>
        <dbReference type="ARBA" id="ARBA00023125"/>
    </source>
</evidence>
<dbReference type="InterPro" id="IPR041479">
    <property type="entry name" value="TetR_CgmR_C"/>
</dbReference>
<dbReference type="Pfam" id="PF17937">
    <property type="entry name" value="TetR_C_28"/>
    <property type="match status" value="1"/>
</dbReference>
<proteinExistence type="predicted"/>